<proteinExistence type="predicted"/>
<evidence type="ECO:0008006" key="3">
    <source>
        <dbReference type="Google" id="ProtNLM"/>
    </source>
</evidence>
<reference evidence="1" key="1">
    <citation type="submission" date="2020-03" db="EMBL/GenBank/DDBJ databases">
        <title>The deep terrestrial virosphere.</title>
        <authorList>
            <person name="Holmfeldt K."/>
            <person name="Nilsson E."/>
            <person name="Simone D."/>
            <person name="Lopez-Fernandez M."/>
            <person name="Wu X."/>
            <person name="de Brujin I."/>
            <person name="Lundin D."/>
            <person name="Andersson A."/>
            <person name="Bertilsson S."/>
            <person name="Dopson M."/>
        </authorList>
    </citation>
    <scope>NUCLEOTIDE SEQUENCE</scope>
    <source>
        <strain evidence="2">MM415A01884</strain>
        <strain evidence="1">MM415B00831</strain>
    </source>
</reference>
<dbReference type="GO" id="GO:0009244">
    <property type="term" value="P:lipopolysaccharide core region biosynthetic process"/>
    <property type="evidence" value="ECO:0007669"/>
    <property type="project" value="TreeGrafter"/>
</dbReference>
<dbReference type="GO" id="GO:0008713">
    <property type="term" value="F:ADP-heptose-lipopolysaccharide heptosyltransferase activity"/>
    <property type="evidence" value="ECO:0007669"/>
    <property type="project" value="TreeGrafter"/>
</dbReference>
<evidence type="ECO:0000313" key="1">
    <source>
        <dbReference type="EMBL" id="QJA62038.1"/>
    </source>
</evidence>
<accession>A0A6M3IXI7</accession>
<dbReference type="PANTHER" id="PTHR30160:SF1">
    <property type="entry name" value="LIPOPOLYSACCHARIDE 1,2-N-ACETYLGLUCOSAMINETRANSFERASE-RELATED"/>
    <property type="match status" value="1"/>
</dbReference>
<organism evidence="1">
    <name type="scientific">viral metagenome</name>
    <dbReference type="NCBI Taxonomy" id="1070528"/>
    <lineage>
        <taxon>unclassified sequences</taxon>
        <taxon>metagenomes</taxon>
        <taxon>organismal metagenomes</taxon>
    </lineage>
</organism>
<dbReference type="PANTHER" id="PTHR30160">
    <property type="entry name" value="TETRAACYLDISACCHARIDE 4'-KINASE-RELATED"/>
    <property type="match status" value="1"/>
</dbReference>
<dbReference type="SUPFAM" id="SSF53756">
    <property type="entry name" value="UDP-Glycosyltransferase/glycogen phosphorylase"/>
    <property type="match status" value="1"/>
</dbReference>
<dbReference type="GO" id="GO:0005829">
    <property type="term" value="C:cytosol"/>
    <property type="evidence" value="ECO:0007669"/>
    <property type="project" value="TreeGrafter"/>
</dbReference>
<evidence type="ECO:0000313" key="2">
    <source>
        <dbReference type="EMBL" id="QJA75017.1"/>
    </source>
</evidence>
<gene>
    <name evidence="2" type="ORF">MM415A01884_0006</name>
    <name evidence="1" type="ORF">MM415B00831_0014</name>
</gene>
<dbReference type="EMBL" id="MT141460">
    <property type="protein sequence ID" value="QJA62038.1"/>
    <property type="molecule type" value="Genomic_DNA"/>
</dbReference>
<protein>
    <recommendedName>
        <fullName evidence="3">Glycosyltransferase</fullName>
    </recommendedName>
</protein>
<name>A0A6M3IXI7_9ZZZZ</name>
<dbReference type="AlphaFoldDB" id="A0A6M3IXI7"/>
<dbReference type="InterPro" id="IPR051199">
    <property type="entry name" value="LPS_LOS_Heptosyltrfase"/>
</dbReference>
<dbReference type="EMBL" id="MT142135">
    <property type="protein sequence ID" value="QJA75017.1"/>
    <property type="molecule type" value="Genomic_DNA"/>
</dbReference>
<sequence length="350" mass="39725">MGLNDFEYAAPNPFCFCAEKGANHDCKKDIPKESILTAFDKLRNRKQGKKVVIGMPAGIGDMHWILTKLESYKEKNKIDHLAISIHEDSGHLHSASFLQRIPFVDSVICKEKPFKFIWNIPPLERHTTLMENIDDCDVRIEFNSELEAGRRIETILPEYDVNWEYEIPYAEEDRTFANRVKVLGGKKFVVLYASSRGGNSNPTWTAGKWGLNEWVGLISLLNAKGIQPVLVGAGWDLEYAQDLEKVCDERGMSEDAFLNLVDQTPLWRTLALIRECDAFIGFPSGLGIMSVKFKKNTIMFWPCAHKWFDDGFHTAWVSPETLKSDIYHPMKYGSKNANPEGIMSTLGSVL</sequence>
<dbReference type="Gene3D" id="3.40.50.2000">
    <property type="entry name" value="Glycogen Phosphorylase B"/>
    <property type="match status" value="1"/>
</dbReference>